<proteinExistence type="predicted"/>
<protein>
    <submittedName>
        <fullName evidence="1">Uncharacterized protein</fullName>
    </submittedName>
</protein>
<gene>
    <name evidence="1" type="ORF">EUGRSUZ_G00710</name>
</gene>
<evidence type="ECO:0000313" key="1">
    <source>
        <dbReference type="EMBL" id="KCW63102.1"/>
    </source>
</evidence>
<name>A0A059BA48_EUCGR</name>
<reference evidence="1" key="1">
    <citation type="submission" date="2013-07" db="EMBL/GenBank/DDBJ databases">
        <title>The genome of Eucalyptus grandis.</title>
        <authorList>
            <person name="Schmutz J."/>
            <person name="Hayes R."/>
            <person name="Myburg A."/>
            <person name="Tuskan G."/>
            <person name="Grattapaglia D."/>
            <person name="Rokhsar D.S."/>
        </authorList>
    </citation>
    <scope>NUCLEOTIDE SEQUENCE</scope>
    <source>
        <tissue evidence="1">Leaf extractions</tissue>
    </source>
</reference>
<dbReference type="AlphaFoldDB" id="A0A059BA48"/>
<dbReference type="InParanoid" id="A0A059BA48"/>
<accession>A0A059BA48</accession>
<organism evidence="1">
    <name type="scientific">Eucalyptus grandis</name>
    <name type="common">Flooded gum</name>
    <dbReference type="NCBI Taxonomy" id="71139"/>
    <lineage>
        <taxon>Eukaryota</taxon>
        <taxon>Viridiplantae</taxon>
        <taxon>Streptophyta</taxon>
        <taxon>Embryophyta</taxon>
        <taxon>Tracheophyta</taxon>
        <taxon>Spermatophyta</taxon>
        <taxon>Magnoliopsida</taxon>
        <taxon>eudicotyledons</taxon>
        <taxon>Gunneridae</taxon>
        <taxon>Pentapetalae</taxon>
        <taxon>rosids</taxon>
        <taxon>malvids</taxon>
        <taxon>Myrtales</taxon>
        <taxon>Myrtaceae</taxon>
        <taxon>Myrtoideae</taxon>
        <taxon>Eucalypteae</taxon>
        <taxon>Eucalyptus</taxon>
    </lineage>
</organism>
<sequence>MREWPRVCKMRVAHDPCNISDIACTQMSFSLKCTSTGTKGQRQSPSDESIAPDELQCRNLRVALCFS</sequence>
<dbReference type="Gramene" id="KCW63102">
    <property type="protein sequence ID" value="KCW63102"/>
    <property type="gene ID" value="EUGRSUZ_G00710"/>
</dbReference>
<dbReference type="EMBL" id="KK198759">
    <property type="protein sequence ID" value="KCW63102.1"/>
    <property type="molecule type" value="Genomic_DNA"/>
</dbReference>